<keyword evidence="2" id="KW-1185">Reference proteome</keyword>
<name>A0ACA9Q618_9GLOM</name>
<evidence type="ECO:0000313" key="2">
    <source>
        <dbReference type="Proteomes" id="UP000789702"/>
    </source>
</evidence>
<evidence type="ECO:0000313" key="1">
    <source>
        <dbReference type="EMBL" id="CAG8730518.1"/>
    </source>
</evidence>
<feature type="non-terminal residue" evidence="1">
    <location>
        <position position="97"/>
    </location>
</feature>
<reference evidence="1" key="1">
    <citation type="submission" date="2021-06" db="EMBL/GenBank/DDBJ databases">
        <authorList>
            <person name="Kallberg Y."/>
            <person name="Tangrot J."/>
            <person name="Rosling A."/>
        </authorList>
    </citation>
    <scope>NUCLEOTIDE SEQUENCE</scope>
    <source>
        <strain evidence="1">IL203A</strain>
    </source>
</reference>
<feature type="non-terminal residue" evidence="1">
    <location>
        <position position="1"/>
    </location>
</feature>
<proteinExistence type="predicted"/>
<dbReference type="EMBL" id="CAJVPU010036593">
    <property type="protein sequence ID" value="CAG8730518.1"/>
    <property type="molecule type" value="Genomic_DNA"/>
</dbReference>
<protein>
    <submittedName>
        <fullName evidence="1">17370_t:CDS:1</fullName>
    </submittedName>
</protein>
<dbReference type="Proteomes" id="UP000789702">
    <property type="component" value="Unassembled WGS sequence"/>
</dbReference>
<sequence length="97" mass="11205">LGSKEDFNFASKLSSKIDNILEVSLDSCDNKMSYKVKYKELYIFSMSEEGNNTHKEENSDSDKSEKGNIYYKMVDIIKVLDMIKKTTDMMKAIDIIK</sequence>
<comment type="caution">
    <text evidence="1">The sequence shown here is derived from an EMBL/GenBank/DDBJ whole genome shotgun (WGS) entry which is preliminary data.</text>
</comment>
<gene>
    <name evidence="1" type="ORF">DHETER_LOCUS13411</name>
</gene>
<organism evidence="1 2">
    <name type="scientific">Dentiscutata heterogama</name>
    <dbReference type="NCBI Taxonomy" id="1316150"/>
    <lineage>
        <taxon>Eukaryota</taxon>
        <taxon>Fungi</taxon>
        <taxon>Fungi incertae sedis</taxon>
        <taxon>Mucoromycota</taxon>
        <taxon>Glomeromycotina</taxon>
        <taxon>Glomeromycetes</taxon>
        <taxon>Diversisporales</taxon>
        <taxon>Gigasporaceae</taxon>
        <taxon>Dentiscutata</taxon>
    </lineage>
</organism>
<accession>A0ACA9Q618</accession>